<reference evidence="1 2" key="1">
    <citation type="submission" date="2018-05" db="EMBL/GenBank/DDBJ databases">
        <title>Freshwater and sediment microbial communities from various areas in North America, analyzing microbe dynamics in response to fracking.</title>
        <authorList>
            <person name="Lamendella R."/>
        </authorList>
    </citation>
    <scope>NUCLEOTIDE SEQUENCE [LARGE SCALE GENOMIC DNA]</scope>
    <source>
        <strain evidence="1 2">125B1</strain>
    </source>
</reference>
<organism evidence="1 2">
    <name type="scientific">Pseudidiomarina maritima</name>
    <dbReference type="NCBI Taxonomy" id="519453"/>
    <lineage>
        <taxon>Bacteria</taxon>
        <taxon>Pseudomonadati</taxon>
        <taxon>Pseudomonadota</taxon>
        <taxon>Gammaproteobacteria</taxon>
        <taxon>Alteromonadales</taxon>
        <taxon>Idiomarinaceae</taxon>
        <taxon>Pseudidiomarina</taxon>
    </lineage>
</organism>
<evidence type="ECO:0000313" key="2">
    <source>
        <dbReference type="Proteomes" id="UP000246964"/>
    </source>
</evidence>
<protein>
    <submittedName>
        <fullName evidence="1">Uncharacterized protein</fullName>
    </submittedName>
</protein>
<sequence length="130" mass="14448">MSHPHNYTPENAPKAYLERVFINSRPRQITFVGMIGAYRLHVLDMTEYYQPLKAGNGEPYVANAIINDGNGIHGIFGPIKHYLLIIDKQPVAIYDTEGRYISSAEGERPNSAAGYARVSGTNAVLQIKDK</sequence>
<name>A0A317Q058_9GAMM</name>
<evidence type="ECO:0000313" key="1">
    <source>
        <dbReference type="EMBL" id="PWW09310.1"/>
    </source>
</evidence>
<comment type="caution">
    <text evidence="1">The sequence shown here is derived from an EMBL/GenBank/DDBJ whole genome shotgun (WGS) entry which is preliminary data.</text>
</comment>
<dbReference type="OrthoDB" id="9944409at2"/>
<proteinExistence type="predicted"/>
<dbReference type="RefSeq" id="WP_110076719.1">
    <property type="nucleotide sequence ID" value="NZ_QGTT01000019.1"/>
</dbReference>
<dbReference type="AlphaFoldDB" id="A0A317Q058"/>
<dbReference type="Proteomes" id="UP000246964">
    <property type="component" value="Unassembled WGS sequence"/>
</dbReference>
<keyword evidence="2" id="KW-1185">Reference proteome</keyword>
<dbReference type="EMBL" id="QGTT01000019">
    <property type="protein sequence ID" value="PWW09310.1"/>
    <property type="molecule type" value="Genomic_DNA"/>
</dbReference>
<gene>
    <name evidence="1" type="ORF">DET45_1193</name>
</gene>
<accession>A0A317Q058</accession>